<dbReference type="AlphaFoldDB" id="A0AAD9UQR6"/>
<reference evidence="1" key="1">
    <citation type="journal article" date="2023" name="Nat. Microbiol.">
        <title>Babesia duncani multi-omics identifies virulence factors and drug targets.</title>
        <authorList>
            <person name="Singh P."/>
            <person name="Lonardi S."/>
            <person name="Liang Q."/>
            <person name="Vydyam P."/>
            <person name="Khabirova E."/>
            <person name="Fang T."/>
            <person name="Gihaz S."/>
            <person name="Thekkiniath J."/>
            <person name="Munshi M."/>
            <person name="Abel S."/>
            <person name="Ciampossin L."/>
            <person name="Batugedara G."/>
            <person name="Gupta M."/>
            <person name="Lu X.M."/>
            <person name="Lenz T."/>
            <person name="Chakravarty S."/>
            <person name="Cornillot E."/>
            <person name="Hu Y."/>
            <person name="Ma W."/>
            <person name="Gonzalez L.M."/>
            <person name="Sanchez S."/>
            <person name="Estrada K."/>
            <person name="Sanchez-Flores A."/>
            <person name="Montero E."/>
            <person name="Harb O.S."/>
            <person name="Le Roch K.G."/>
            <person name="Mamoun C.B."/>
        </authorList>
    </citation>
    <scope>NUCLEOTIDE SEQUENCE</scope>
    <source>
        <strain evidence="1">WA1</strain>
    </source>
</reference>
<evidence type="ECO:0008006" key="3">
    <source>
        <dbReference type="Google" id="ProtNLM"/>
    </source>
</evidence>
<dbReference type="RefSeq" id="XP_067804989.1">
    <property type="nucleotide sequence ID" value="XM_067946198.1"/>
</dbReference>
<dbReference type="KEGG" id="bdw:94335451"/>
<sequence length="117" mass="13969">MDKTEFPNNLTIDYNGYVHFAYNVGKYLIQKCPDEVCSQDAILEWYTSHFRNLCKAHFVNPTKGRVTFEYLMNNLINDECLLVVSEEDGKRIVKRHPEFFIWAWKNVAKTFEHVKRF</sequence>
<evidence type="ECO:0000313" key="2">
    <source>
        <dbReference type="Proteomes" id="UP001214638"/>
    </source>
</evidence>
<organism evidence="1 2">
    <name type="scientific">Babesia duncani</name>
    <dbReference type="NCBI Taxonomy" id="323732"/>
    <lineage>
        <taxon>Eukaryota</taxon>
        <taxon>Sar</taxon>
        <taxon>Alveolata</taxon>
        <taxon>Apicomplexa</taxon>
        <taxon>Aconoidasida</taxon>
        <taxon>Piroplasmida</taxon>
        <taxon>Babesiidae</taxon>
        <taxon>Babesia</taxon>
    </lineage>
</organism>
<evidence type="ECO:0000313" key="1">
    <source>
        <dbReference type="EMBL" id="KAK2198147.1"/>
    </source>
</evidence>
<dbReference type="EMBL" id="JALLKP010000001">
    <property type="protein sequence ID" value="KAK2198147.1"/>
    <property type="molecule type" value="Genomic_DNA"/>
</dbReference>
<dbReference type="Proteomes" id="UP001214638">
    <property type="component" value="Unassembled WGS sequence"/>
</dbReference>
<accession>A0AAD9UQR6</accession>
<dbReference type="GeneID" id="94335451"/>
<name>A0AAD9UQR6_9APIC</name>
<gene>
    <name evidence="1" type="ORF">BdWA1_001153</name>
</gene>
<proteinExistence type="predicted"/>
<protein>
    <recommendedName>
        <fullName evidence="3">Mcm6 C-terminal winged-helix domain-containing protein</fullName>
    </recommendedName>
</protein>
<comment type="caution">
    <text evidence="1">The sequence shown here is derived from an EMBL/GenBank/DDBJ whole genome shotgun (WGS) entry which is preliminary data.</text>
</comment>
<keyword evidence="2" id="KW-1185">Reference proteome</keyword>